<dbReference type="Pfam" id="PF01087">
    <property type="entry name" value="GalP_UDP_transf"/>
    <property type="match status" value="1"/>
</dbReference>
<comment type="pathway">
    <text evidence="2 15">Carbohydrate metabolism; galactose metabolism.</text>
</comment>
<proteinExistence type="inferred from homology"/>
<dbReference type="PIRSF" id="PIRSF000808">
    <property type="entry name" value="GalT"/>
    <property type="match status" value="1"/>
</dbReference>
<evidence type="ECO:0000259" key="16">
    <source>
        <dbReference type="Pfam" id="PF01087"/>
    </source>
</evidence>
<organism evidence="18 19">
    <name type="scientific">Jatrophihabitans endophyticus</name>
    <dbReference type="NCBI Taxonomy" id="1206085"/>
    <lineage>
        <taxon>Bacteria</taxon>
        <taxon>Bacillati</taxon>
        <taxon>Actinomycetota</taxon>
        <taxon>Actinomycetes</taxon>
        <taxon>Jatrophihabitantales</taxon>
        <taxon>Jatrophihabitantaceae</taxon>
        <taxon>Jatrophihabitans</taxon>
    </lineage>
</organism>
<dbReference type="GO" id="GO:0033499">
    <property type="term" value="P:galactose catabolic process via UDP-galactose, Leloir pathway"/>
    <property type="evidence" value="ECO:0007669"/>
    <property type="project" value="TreeGrafter"/>
</dbReference>
<evidence type="ECO:0000256" key="6">
    <source>
        <dbReference type="ARBA" id="ARBA00022679"/>
    </source>
</evidence>
<dbReference type="InterPro" id="IPR001937">
    <property type="entry name" value="GalP_UDPtransf1"/>
</dbReference>
<dbReference type="GO" id="GO:0005737">
    <property type="term" value="C:cytoplasm"/>
    <property type="evidence" value="ECO:0007669"/>
    <property type="project" value="TreeGrafter"/>
</dbReference>
<comment type="cofactor">
    <cofactor evidence="14">
        <name>Zn(2+)</name>
        <dbReference type="ChEBI" id="CHEBI:29105"/>
    </cofactor>
    <text evidence="14">Binds 1 zinc ion per subunit.</text>
</comment>
<evidence type="ECO:0000313" key="18">
    <source>
        <dbReference type="EMBL" id="SHF66052.1"/>
    </source>
</evidence>
<keyword evidence="7 15" id="KW-0548">Nucleotidyltransferase</keyword>
<dbReference type="UniPathway" id="UPA00214"/>
<dbReference type="GO" id="GO:0008108">
    <property type="term" value="F:UDP-glucose:hexose-1-phosphate uridylyltransferase activity"/>
    <property type="evidence" value="ECO:0007669"/>
    <property type="project" value="UniProtKB-UniRule"/>
</dbReference>
<evidence type="ECO:0000256" key="15">
    <source>
        <dbReference type="RuleBase" id="RU000506"/>
    </source>
</evidence>
<dbReference type="STRING" id="1206085.SAMN05443575_0569"/>
<keyword evidence="19" id="KW-1185">Reference proteome</keyword>
<name>A0A1M5DH65_9ACTN</name>
<evidence type="ECO:0000256" key="14">
    <source>
        <dbReference type="PIRSR" id="PIRSR000808-3"/>
    </source>
</evidence>
<dbReference type="InterPro" id="IPR005849">
    <property type="entry name" value="GalP_Utransf_N"/>
</dbReference>
<dbReference type="EC" id="2.7.7.12" evidence="4 12"/>
<sequence length="352" mass="38891">MTGTRTAPSEHEATRAATQLADGRELIYFGARAATAASVPDRRTDLPRGSSSSQLRWDPLFEDIAVIAGHRQSRTYRPAGPDCPLCPSREGRLTEIPAGDYDVAVFENRFPAFAADAGGRCEVVCFSSDHERSFALLPAPHAVTVVDALADRTAALATAGAEYVLCFENRGAEIGVTLGHPHGQIYGYPYVPPRFARAGDAAHRYRARTARCLQCDQLADELRDTERIVVENEHWVAYVPYAARWPYEVRTVPRRHVPDLPALDVAGRRALAAIHQDVLRRFDTLFGEPAPYIAAWLQAPTRRHRDDWHLAGEVFTIRRAADKLKYLAGAESVAATWINDIAPETAAERLRG</sequence>
<evidence type="ECO:0000313" key="19">
    <source>
        <dbReference type="Proteomes" id="UP000186132"/>
    </source>
</evidence>
<evidence type="ECO:0000256" key="11">
    <source>
        <dbReference type="ARBA" id="ARBA00023277"/>
    </source>
</evidence>
<dbReference type="PANTHER" id="PTHR11943:SF1">
    <property type="entry name" value="GALACTOSE-1-PHOSPHATE URIDYLYLTRANSFERASE"/>
    <property type="match status" value="1"/>
</dbReference>
<dbReference type="PANTHER" id="PTHR11943">
    <property type="entry name" value="GALACTOSE-1-PHOSPHATE URIDYLYLTRANSFERASE"/>
    <property type="match status" value="1"/>
</dbReference>
<feature type="binding site" evidence="14">
    <location>
        <position position="83"/>
    </location>
    <ligand>
        <name>Zn(2+)</name>
        <dbReference type="ChEBI" id="CHEBI:29105"/>
    </ligand>
</feature>
<protein>
    <recommendedName>
        <fullName evidence="5 12">Galactose-1-phosphate uridylyltransferase</fullName>
        <ecNumber evidence="4 12">2.7.7.12</ecNumber>
    </recommendedName>
</protein>
<keyword evidence="6 15" id="KW-0808">Transferase</keyword>
<dbReference type="Proteomes" id="UP000186132">
    <property type="component" value="Unassembled WGS sequence"/>
</dbReference>
<evidence type="ECO:0000256" key="12">
    <source>
        <dbReference type="NCBIfam" id="TIGR00209"/>
    </source>
</evidence>
<dbReference type="OrthoDB" id="9769064at2"/>
<evidence type="ECO:0000256" key="7">
    <source>
        <dbReference type="ARBA" id="ARBA00022695"/>
    </source>
</evidence>
<evidence type="ECO:0000256" key="8">
    <source>
        <dbReference type="ARBA" id="ARBA00022723"/>
    </source>
</evidence>
<dbReference type="SUPFAM" id="SSF54197">
    <property type="entry name" value="HIT-like"/>
    <property type="match status" value="2"/>
</dbReference>
<feature type="domain" description="Galactose-1-phosphate uridyl transferase N-terminal" evidence="16">
    <location>
        <begin position="116"/>
        <end position="192"/>
    </location>
</feature>
<dbReference type="Pfam" id="PF02744">
    <property type="entry name" value="GalP_UDP_tr_C"/>
    <property type="match status" value="1"/>
</dbReference>
<keyword evidence="9 14" id="KW-0862">Zinc</keyword>
<dbReference type="RefSeq" id="WP_073385628.1">
    <property type="nucleotide sequence ID" value="NZ_FQVU01000001.1"/>
</dbReference>
<evidence type="ECO:0000256" key="4">
    <source>
        <dbReference type="ARBA" id="ARBA00012384"/>
    </source>
</evidence>
<accession>A0A1M5DH65</accession>
<evidence type="ECO:0000256" key="10">
    <source>
        <dbReference type="ARBA" id="ARBA00023144"/>
    </source>
</evidence>
<evidence type="ECO:0000256" key="13">
    <source>
        <dbReference type="PIRSR" id="PIRSR000808-1"/>
    </source>
</evidence>
<comment type="similarity">
    <text evidence="3 15">Belongs to the galactose-1-phosphate uridylyltransferase type 1 family.</text>
</comment>
<keyword evidence="8 14" id="KW-0479">Metal-binding</keyword>
<dbReference type="NCBIfam" id="TIGR00209">
    <property type="entry name" value="galT_1"/>
    <property type="match status" value="1"/>
</dbReference>
<gene>
    <name evidence="18" type="ORF">SAMN05443575_0569</name>
</gene>
<feature type="active site" description="Tele-UMP-histidine intermediate" evidence="13">
    <location>
        <position position="182"/>
    </location>
</feature>
<dbReference type="AlphaFoldDB" id="A0A1M5DH65"/>
<dbReference type="Gene3D" id="3.30.428.10">
    <property type="entry name" value="HIT-like"/>
    <property type="match status" value="2"/>
</dbReference>
<evidence type="ECO:0000256" key="3">
    <source>
        <dbReference type="ARBA" id="ARBA00010951"/>
    </source>
</evidence>
<feature type="binding site" evidence="14">
    <location>
        <position position="180"/>
    </location>
    <ligand>
        <name>Zn(2+)</name>
        <dbReference type="ChEBI" id="CHEBI:29105"/>
    </ligand>
</feature>
<dbReference type="InterPro" id="IPR005850">
    <property type="entry name" value="GalP_Utransf_C"/>
</dbReference>
<dbReference type="GO" id="GO:0008270">
    <property type="term" value="F:zinc ion binding"/>
    <property type="evidence" value="ECO:0007669"/>
    <property type="project" value="InterPro"/>
</dbReference>
<reference evidence="18 19" key="1">
    <citation type="submission" date="2016-11" db="EMBL/GenBank/DDBJ databases">
        <authorList>
            <person name="Jaros S."/>
            <person name="Januszkiewicz K."/>
            <person name="Wedrychowicz H."/>
        </authorList>
    </citation>
    <scope>NUCLEOTIDE SEQUENCE [LARGE SCALE GENOMIC DNA]</scope>
    <source>
        <strain evidence="18 19">DSM 45627</strain>
    </source>
</reference>
<feature type="binding site" evidence="14">
    <location>
        <position position="86"/>
    </location>
    <ligand>
        <name>Zn(2+)</name>
        <dbReference type="ChEBI" id="CHEBI:29105"/>
    </ligand>
</feature>
<dbReference type="InterPro" id="IPR019779">
    <property type="entry name" value="GalP_UDPtransf1_His-AS"/>
</dbReference>
<dbReference type="PROSITE" id="PS00117">
    <property type="entry name" value="GAL_P_UDP_TRANSF_I"/>
    <property type="match status" value="1"/>
</dbReference>
<dbReference type="EMBL" id="FQVU01000001">
    <property type="protein sequence ID" value="SHF66052.1"/>
    <property type="molecule type" value="Genomic_DNA"/>
</dbReference>
<keyword evidence="10 15" id="KW-0299">Galactose metabolism</keyword>
<evidence type="ECO:0000256" key="9">
    <source>
        <dbReference type="ARBA" id="ARBA00022833"/>
    </source>
</evidence>
<keyword evidence="11 15" id="KW-0119">Carbohydrate metabolism</keyword>
<comment type="catalytic activity">
    <reaction evidence="1 15">
        <text>alpha-D-galactose 1-phosphate + UDP-alpha-D-glucose = alpha-D-glucose 1-phosphate + UDP-alpha-D-galactose</text>
        <dbReference type="Rhea" id="RHEA:13989"/>
        <dbReference type="ChEBI" id="CHEBI:58336"/>
        <dbReference type="ChEBI" id="CHEBI:58601"/>
        <dbReference type="ChEBI" id="CHEBI:58885"/>
        <dbReference type="ChEBI" id="CHEBI:66914"/>
        <dbReference type="EC" id="2.7.7.12"/>
    </reaction>
</comment>
<evidence type="ECO:0000259" key="17">
    <source>
        <dbReference type="Pfam" id="PF02744"/>
    </source>
</evidence>
<dbReference type="InterPro" id="IPR036265">
    <property type="entry name" value="HIT-like_sf"/>
</dbReference>
<evidence type="ECO:0000256" key="2">
    <source>
        <dbReference type="ARBA" id="ARBA00004947"/>
    </source>
</evidence>
<evidence type="ECO:0000256" key="1">
    <source>
        <dbReference type="ARBA" id="ARBA00001107"/>
    </source>
</evidence>
<feature type="domain" description="Galactose-1-phosphate uridyl transferase C-terminal" evidence="17">
    <location>
        <begin position="203"/>
        <end position="351"/>
    </location>
</feature>
<feature type="binding site" evidence="14">
    <location>
        <position position="130"/>
    </location>
    <ligand>
        <name>Zn(2+)</name>
        <dbReference type="ChEBI" id="CHEBI:29105"/>
    </ligand>
</feature>
<evidence type="ECO:0000256" key="5">
    <source>
        <dbReference type="ARBA" id="ARBA00016340"/>
    </source>
</evidence>